<evidence type="ECO:0000313" key="1">
    <source>
        <dbReference type="EMBL" id="PNR57475.1"/>
    </source>
</evidence>
<organism evidence="1">
    <name type="scientific">Physcomitrium patens</name>
    <name type="common">Spreading-leaved earth moss</name>
    <name type="synonym">Physcomitrella patens</name>
    <dbReference type="NCBI Taxonomy" id="3218"/>
    <lineage>
        <taxon>Eukaryota</taxon>
        <taxon>Viridiplantae</taxon>
        <taxon>Streptophyta</taxon>
        <taxon>Embryophyta</taxon>
        <taxon>Bryophyta</taxon>
        <taxon>Bryophytina</taxon>
        <taxon>Bryopsida</taxon>
        <taxon>Funariidae</taxon>
        <taxon>Funariales</taxon>
        <taxon>Funariaceae</taxon>
        <taxon>Physcomitrium</taxon>
    </lineage>
</organism>
<dbReference type="InParanoid" id="A0A2K1KUK5"/>
<gene>
    <name evidence="1" type="ORF">PHYPA_004469</name>
</gene>
<keyword evidence="3" id="KW-1185">Reference proteome</keyword>
<dbReference type="EnsemblPlants" id="Pp3c3_15390V3.1">
    <property type="protein sequence ID" value="Pp3c3_15390V3.1"/>
    <property type="gene ID" value="Pp3c3_15390"/>
</dbReference>
<protein>
    <submittedName>
        <fullName evidence="1 2">Uncharacterized protein</fullName>
    </submittedName>
</protein>
<dbReference type="AlphaFoldDB" id="A0A2K1KUK5"/>
<dbReference type="Proteomes" id="UP000006727">
    <property type="component" value="Chromosome 3"/>
</dbReference>
<accession>A0A2K1KUK5</accession>
<evidence type="ECO:0000313" key="2">
    <source>
        <dbReference type="EnsemblPlants" id="Pp3c3_15390V3.1"/>
    </source>
</evidence>
<dbReference type="STRING" id="3218.A0A2K1KUK5"/>
<reference evidence="1 3" key="2">
    <citation type="journal article" date="2018" name="Plant J.">
        <title>The Physcomitrella patens chromosome-scale assembly reveals moss genome structure and evolution.</title>
        <authorList>
            <person name="Lang D."/>
            <person name="Ullrich K.K."/>
            <person name="Murat F."/>
            <person name="Fuchs J."/>
            <person name="Jenkins J."/>
            <person name="Haas F.B."/>
            <person name="Piednoel M."/>
            <person name="Gundlach H."/>
            <person name="Van Bel M."/>
            <person name="Meyberg R."/>
            <person name="Vives C."/>
            <person name="Morata J."/>
            <person name="Symeonidi A."/>
            <person name="Hiss M."/>
            <person name="Muchero W."/>
            <person name="Kamisugi Y."/>
            <person name="Saleh O."/>
            <person name="Blanc G."/>
            <person name="Decker E.L."/>
            <person name="van Gessel N."/>
            <person name="Grimwood J."/>
            <person name="Hayes R.D."/>
            <person name="Graham S.W."/>
            <person name="Gunter L.E."/>
            <person name="McDaniel S.F."/>
            <person name="Hoernstein S.N.W."/>
            <person name="Larsson A."/>
            <person name="Li F.W."/>
            <person name="Perroud P.F."/>
            <person name="Phillips J."/>
            <person name="Ranjan P."/>
            <person name="Rokshar D.S."/>
            <person name="Rothfels C.J."/>
            <person name="Schneider L."/>
            <person name="Shu S."/>
            <person name="Stevenson D.W."/>
            <person name="Thummler F."/>
            <person name="Tillich M."/>
            <person name="Villarreal Aguilar J.C."/>
            <person name="Widiez T."/>
            <person name="Wong G.K."/>
            <person name="Wymore A."/>
            <person name="Zhang Y."/>
            <person name="Zimmer A.D."/>
            <person name="Quatrano R.S."/>
            <person name="Mayer K.F.X."/>
            <person name="Goodstein D."/>
            <person name="Casacuberta J.M."/>
            <person name="Vandepoele K."/>
            <person name="Reski R."/>
            <person name="Cuming A.C."/>
            <person name="Tuskan G.A."/>
            <person name="Maumus F."/>
            <person name="Salse J."/>
            <person name="Schmutz J."/>
            <person name="Rensing S.A."/>
        </authorList>
    </citation>
    <scope>NUCLEOTIDE SEQUENCE [LARGE SCALE GENOMIC DNA]</scope>
    <source>
        <strain evidence="2 3">cv. Gransden 2004</strain>
    </source>
</reference>
<reference evidence="1 3" key="1">
    <citation type="journal article" date="2008" name="Science">
        <title>The Physcomitrella genome reveals evolutionary insights into the conquest of land by plants.</title>
        <authorList>
            <person name="Rensing S."/>
            <person name="Lang D."/>
            <person name="Zimmer A."/>
            <person name="Terry A."/>
            <person name="Salamov A."/>
            <person name="Shapiro H."/>
            <person name="Nishiyama T."/>
            <person name="Perroud P.-F."/>
            <person name="Lindquist E."/>
            <person name="Kamisugi Y."/>
            <person name="Tanahashi T."/>
            <person name="Sakakibara K."/>
            <person name="Fujita T."/>
            <person name="Oishi K."/>
            <person name="Shin-I T."/>
            <person name="Kuroki Y."/>
            <person name="Toyoda A."/>
            <person name="Suzuki Y."/>
            <person name="Hashimoto A."/>
            <person name="Yamaguchi K."/>
            <person name="Sugano A."/>
            <person name="Kohara Y."/>
            <person name="Fujiyama A."/>
            <person name="Anterola A."/>
            <person name="Aoki S."/>
            <person name="Ashton N."/>
            <person name="Barbazuk W.B."/>
            <person name="Barker E."/>
            <person name="Bennetzen J."/>
            <person name="Bezanilla M."/>
            <person name="Blankenship R."/>
            <person name="Cho S.H."/>
            <person name="Dutcher S."/>
            <person name="Estelle M."/>
            <person name="Fawcett J.A."/>
            <person name="Gundlach H."/>
            <person name="Hanada K."/>
            <person name="Heyl A."/>
            <person name="Hicks K.A."/>
            <person name="Hugh J."/>
            <person name="Lohr M."/>
            <person name="Mayer K."/>
            <person name="Melkozernov A."/>
            <person name="Murata T."/>
            <person name="Nelson D."/>
            <person name="Pils B."/>
            <person name="Prigge M."/>
            <person name="Reiss B."/>
            <person name="Renner T."/>
            <person name="Rombauts S."/>
            <person name="Rushton P."/>
            <person name="Sanderfoot A."/>
            <person name="Schween G."/>
            <person name="Shiu S.-H."/>
            <person name="Stueber K."/>
            <person name="Theodoulou F.L."/>
            <person name="Tu H."/>
            <person name="Van de Peer Y."/>
            <person name="Verrier P.J."/>
            <person name="Waters E."/>
            <person name="Wood A."/>
            <person name="Yang L."/>
            <person name="Cove D."/>
            <person name="Cuming A."/>
            <person name="Hasebe M."/>
            <person name="Lucas S."/>
            <person name="Mishler D.B."/>
            <person name="Reski R."/>
            <person name="Grigoriev I."/>
            <person name="Quatrano R.S."/>
            <person name="Boore J.L."/>
        </authorList>
    </citation>
    <scope>NUCLEOTIDE SEQUENCE [LARGE SCALE GENOMIC DNA]</scope>
    <source>
        <strain evidence="2 3">cv. Gransden 2004</strain>
    </source>
</reference>
<dbReference type="Gramene" id="Pp3c3_15390V3.1">
    <property type="protein sequence ID" value="Pp3c3_15390V3.1"/>
    <property type="gene ID" value="Pp3c3_15390"/>
</dbReference>
<dbReference type="InterPro" id="IPR013785">
    <property type="entry name" value="Aldolase_TIM"/>
</dbReference>
<sequence length="145" mass="16034">MMDTVVEKSFFPLPALACVLSTVEAFDHVSSFHPHLLQTWSVPARSLCVSNSLVDKKLNAIGTKDALELTGKPANVRAALALKLHQEKLSGLHWEGLARRGKQKQMVFWTSIAVKDPSYPDPPLCINPLIYGDTVSYFVPDTNLM</sequence>
<dbReference type="PaxDb" id="3218-PP1S25_208V6.1"/>
<name>A0A2K1KUK5_PHYPA</name>
<proteinExistence type="predicted"/>
<dbReference type="EMBL" id="ABEU02000003">
    <property type="protein sequence ID" value="PNR57475.1"/>
    <property type="molecule type" value="Genomic_DNA"/>
</dbReference>
<reference evidence="2" key="3">
    <citation type="submission" date="2020-12" db="UniProtKB">
        <authorList>
            <consortium name="EnsemblPlants"/>
        </authorList>
    </citation>
    <scope>IDENTIFICATION</scope>
</reference>
<dbReference type="Gene3D" id="3.20.20.70">
    <property type="entry name" value="Aldolase class I"/>
    <property type="match status" value="1"/>
</dbReference>
<evidence type="ECO:0000313" key="3">
    <source>
        <dbReference type="Proteomes" id="UP000006727"/>
    </source>
</evidence>